<comment type="caution">
    <text evidence="1">The sequence shown here is derived from an EMBL/GenBank/DDBJ whole genome shotgun (WGS) entry which is preliminary data.</text>
</comment>
<protein>
    <submittedName>
        <fullName evidence="1">Uncharacterized protein</fullName>
    </submittedName>
</protein>
<proteinExistence type="predicted"/>
<sequence>MAPGDTARMSIVRAFLFCTLHGFAAASGCAKDKKPASS</sequence>
<gene>
    <name evidence="1" type="ORF">WQQ_24060</name>
</gene>
<evidence type="ECO:0000313" key="2">
    <source>
        <dbReference type="Proteomes" id="UP000003704"/>
    </source>
</evidence>
<dbReference type="AlphaFoldDB" id="I7ZAD3"/>
<dbReference type="EMBL" id="AKGD01000002">
    <property type="protein sequence ID" value="EIT68824.1"/>
    <property type="molecule type" value="Genomic_DNA"/>
</dbReference>
<name>I7ZAD3_9GAMM</name>
<evidence type="ECO:0000313" key="1">
    <source>
        <dbReference type="EMBL" id="EIT68824.1"/>
    </source>
</evidence>
<reference evidence="1 2" key="1">
    <citation type="journal article" date="2012" name="J. Bacteriol.">
        <title>Genome Sequence of n-Alkane-Degrading Hydrocarboniphaga effusa Strain AP103T (ATCC BAA-332T).</title>
        <authorList>
            <person name="Chang H.K."/>
            <person name="Zylstra G.J."/>
            <person name="Chae J.C."/>
        </authorList>
    </citation>
    <scope>NUCLEOTIDE SEQUENCE [LARGE SCALE GENOMIC DNA]</scope>
    <source>
        <strain evidence="1 2">AP103</strain>
    </source>
</reference>
<dbReference type="STRING" id="1172194.WQQ_24060"/>
<keyword evidence="2" id="KW-1185">Reference proteome</keyword>
<dbReference type="Proteomes" id="UP000003704">
    <property type="component" value="Unassembled WGS sequence"/>
</dbReference>
<accession>I7ZAD3</accession>
<organism evidence="1 2">
    <name type="scientific">Hydrocarboniphaga effusa AP103</name>
    <dbReference type="NCBI Taxonomy" id="1172194"/>
    <lineage>
        <taxon>Bacteria</taxon>
        <taxon>Pseudomonadati</taxon>
        <taxon>Pseudomonadota</taxon>
        <taxon>Gammaproteobacteria</taxon>
        <taxon>Nevskiales</taxon>
        <taxon>Nevskiaceae</taxon>
        <taxon>Hydrocarboniphaga</taxon>
    </lineage>
</organism>